<dbReference type="Gene3D" id="3.90.810.10">
    <property type="entry name" value="CRIB domain"/>
    <property type="match status" value="1"/>
</dbReference>
<organism evidence="3">
    <name type="scientific">Heligmosomoides polygyrus</name>
    <name type="common">Parasitic roundworm</name>
    <dbReference type="NCBI Taxonomy" id="6339"/>
    <lineage>
        <taxon>Eukaryota</taxon>
        <taxon>Metazoa</taxon>
        <taxon>Ecdysozoa</taxon>
        <taxon>Nematoda</taxon>
        <taxon>Chromadorea</taxon>
        <taxon>Rhabditida</taxon>
        <taxon>Rhabditina</taxon>
        <taxon>Rhabditomorpha</taxon>
        <taxon>Strongyloidea</taxon>
        <taxon>Heligmosomidae</taxon>
        <taxon>Heligmosomoides</taxon>
    </lineage>
</organism>
<dbReference type="InterPro" id="IPR036936">
    <property type="entry name" value="CRIB_dom_sf"/>
</dbReference>
<dbReference type="Proteomes" id="UP000050761">
    <property type="component" value="Unassembled WGS sequence"/>
</dbReference>
<gene>
    <name evidence="3" type="ORF">HPBE_LOCUS21372</name>
</gene>
<evidence type="ECO:0000313" key="5">
    <source>
        <dbReference type="WBParaSite" id="HPBE_0002137301-mRNA-1"/>
    </source>
</evidence>
<proteinExistence type="predicted"/>
<dbReference type="PROSITE" id="PS50108">
    <property type="entry name" value="CRIB"/>
    <property type="match status" value="1"/>
</dbReference>
<reference evidence="3 4" key="1">
    <citation type="submission" date="2018-11" db="EMBL/GenBank/DDBJ databases">
        <authorList>
            <consortium name="Pathogen Informatics"/>
        </authorList>
    </citation>
    <scope>NUCLEOTIDE SEQUENCE [LARGE SCALE GENOMIC DNA]</scope>
</reference>
<protein>
    <submittedName>
        <fullName evidence="5">CRIB domain-containing protein</fullName>
    </submittedName>
</protein>
<feature type="domain" description="CRIB" evidence="2">
    <location>
        <begin position="37"/>
        <end position="50"/>
    </location>
</feature>
<reference evidence="5" key="2">
    <citation type="submission" date="2019-09" db="UniProtKB">
        <authorList>
            <consortium name="WormBaseParasite"/>
        </authorList>
    </citation>
    <scope>IDENTIFICATION</scope>
</reference>
<dbReference type="WBParaSite" id="HPBE_0002137301-mRNA-1">
    <property type="protein sequence ID" value="HPBE_0002137301-mRNA-1"/>
    <property type="gene ID" value="HPBE_0002137301"/>
</dbReference>
<feature type="compositionally biased region" description="Basic and acidic residues" evidence="1">
    <location>
        <begin position="18"/>
        <end position="30"/>
    </location>
</feature>
<accession>A0A3P8BFW8</accession>
<dbReference type="InterPro" id="IPR000095">
    <property type="entry name" value="CRIB_dom"/>
</dbReference>
<dbReference type="AlphaFoldDB" id="A0A3P8BFW8"/>
<dbReference type="Pfam" id="PF00786">
    <property type="entry name" value="PBD"/>
    <property type="match status" value="1"/>
</dbReference>
<keyword evidence="4" id="KW-1185">Reference proteome</keyword>
<name>A0A3P8BFW8_HELPZ</name>
<feature type="compositionally biased region" description="Pro residues" evidence="1">
    <location>
        <begin position="208"/>
        <end position="217"/>
    </location>
</feature>
<evidence type="ECO:0000313" key="3">
    <source>
        <dbReference type="EMBL" id="VDP24892.1"/>
    </source>
</evidence>
<sequence length="278" mass="30315">MVRVRNFFGRIFSPGTSSEKDRGDSSDDSKPSSSLDISQPYNTVHRIHVGYDGQKFSGLPDTWMDSLLRDISEADQKKNPNAVVTALRFYAASMKEKEKTKFMTTTSVYNPSDEDCDDIDVQLNGQVTGHHTLARSRSGLNEITRIPAQEHAKHSVVENDVENTAAPPPPIHPRSAARRDAPPPPPPPQRSKANSAAEGPQTPSAPQKIPPKVPPKPAANSAAEGPQTPSAPQKIPPKVPPKPANGRPKGFLEMYESDLMVRHFVIDGEIAHILSKIC</sequence>
<evidence type="ECO:0000256" key="1">
    <source>
        <dbReference type="SAM" id="MobiDB-lite"/>
    </source>
</evidence>
<dbReference type="EMBL" id="UZAH01032941">
    <property type="protein sequence ID" value="VDP24892.1"/>
    <property type="molecule type" value="Genomic_DNA"/>
</dbReference>
<feature type="region of interest" description="Disordered" evidence="1">
    <location>
        <begin position="12"/>
        <end position="39"/>
    </location>
</feature>
<evidence type="ECO:0000259" key="2">
    <source>
        <dbReference type="PROSITE" id="PS50108"/>
    </source>
</evidence>
<feature type="region of interest" description="Disordered" evidence="1">
    <location>
        <begin position="162"/>
        <end position="250"/>
    </location>
</feature>
<feature type="compositionally biased region" description="Pro residues" evidence="1">
    <location>
        <begin position="234"/>
        <end position="243"/>
    </location>
</feature>
<dbReference type="OrthoDB" id="248923at2759"/>
<evidence type="ECO:0000313" key="4">
    <source>
        <dbReference type="Proteomes" id="UP000050761"/>
    </source>
</evidence>
<dbReference type="SMART" id="SM00285">
    <property type="entry name" value="PBD"/>
    <property type="match status" value="1"/>
</dbReference>